<evidence type="ECO:0000259" key="9">
    <source>
        <dbReference type="Pfam" id="PF02384"/>
    </source>
</evidence>
<keyword evidence="12" id="KW-1185">Reference proteome</keyword>
<dbReference type="Gene3D" id="1.20.1260.30">
    <property type="match status" value="1"/>
</dbReference>
<feature type="domain" description="N6 adenine-specific DNA methyltransferase N-terminal" evidence="10">
    <location>
        <begin position="34"/>
        <end position="159"/>
    </location>
</feature>
<dbReference type="PANTHER" id="PTHR42998">
    <property type="entry name" value="TYPE I RESTRICTION ENZYME HINDVIIP M PROTEIN-RELATED"/>
    <property type="match status" value="1"/>
</dbReference>
<feature type="region of interest" description="Disordered" evidence="8">
    <location>
        <begin position="1"/>
        <end position="29"/>
    </location>
</feature>
<name>A0A369KTE5_9BACT</name>
<organism evidence="11 12">
    <name type="scientific">Spirobacillus cienkowskii</name>
    <dbReference type="NCBI Taxonomy" id="495820"/>
    <lineage>
        <taxon>Bacteria</taxon>
        <taxon>Pseudomonadati</taxon>
        <taxon>Bdellovibrionota</taxon>
        <taxon>Oligoflexia</taxon>
        <taxon>Silvanigrellales</taxon>
        <taxon>Spirobacillus</taxon>
    </lineage>
</organism>
<evidence type="ECO:0000256" key="4">
    <source>
        <dbReference type="ARBA" id="ARBA00022679"/>
    </source>
</evidence>
<evidence type="ECO:0000256" key="1">
    <source>
        <dbReference type="ARBA" id="ARBA00006594"/>
    </source>
</evidence>
<comment type="caution">
    <text evidence="11">The sequence shown here is derived from an EMBL/GenBank/DDBJ whole genome shotgun (WGS) entry which is preliminary data.</text>
</comment>
<dbReference type="InterPro" id="IPR002052">
    <property type="entry name" value="DNA_methylase_N6_adenine_CS"/>
</dbReference>
<evidence type="ECO:0000256" key="2">
    <source>
        <dbReference type="ARBA" id="ARBA00011900"/>
    </source>
</evidence>
<evidence type="ECO:0000256" key="6">
    <source>
        <dbReference type="ARBA" id="ARBA00022747"/>
    </source>
</evidence>
<accession>A0A369KTE5</accession>
<dbReference type="GO" id="GO:0008170">
    <property type="term" value="F:N-methyltransferase activity"/>
    <property type="evidence" value="ECO:0007669"/>
    <property type="project" value="InterPro"/>
</dbReference>
<comment type="similarity">
    <text evidence="1">Belongs to the N(4)/N(6)-methyltransferase family.</text>
</comment>
<dbReference type="GO" id="GO:0032259">
    <property type="term" value="P:methylation"/>
    <property type="evidence" value="ECO:0007669"/>
    <property type="project" value="UniProtKB-KW"/>
</dbReference>
<dbReference type="GO" id="GO:0003677">
    <property type="term" value="F:DNA binding"/>
    <property type="evidence" value="ECO:0007669"/>
    <property type="project" value="InterPro"/>
</dbReference>
<evidence type="ECO:0000256" key="8">
    <source>
        <dbReference type="SAM" id="MobiDB-lite"/>
    </source>
</evidence>
<dbReference type="SUPFAM" id="SSF53335">
    <property type="entry name" value="S-adenosyl-L-methionine-dependent methyltransferases"/>
    <property type="match status" value="1"/>
</dbReference>
<evidence type="ECO:0000313" key="11">
    <source>
        <dbReference type="EMBL" id="RDB36872.1"/>
    </source>
</evidence>
<dbReference type="InterPro" id="IPR038333">
    <property type="entry name" value="T1MK-like_N_sf"/>
</dbReference>
<dbReference type="EMBL" id="QOVW01000020">
    <property type="protein sequence ID" value="RDB36872.1"/>
    <property type="molecule type" value="Genomic_DNA"/>
</dbReference>
<proteinExistence type="inferred from homology"/>
<evidence type="ECO:0000256" key="7">
    <source>
        <dbReference type="ARBA" id="ARBA00047942"/>
    </source>
</evidence>
<comment type="catalytic activity">
    <reaction evidence="7">
        <text>a 2'-deoxyadenosine in DNA + S-adenosyl-L-methionine = an N(6)-methyl-2'-deoxyadenosine in DNA + S-adenosyl-L-homocysteine + H(+)</text>
        <dbReference type="Rhea" id="RHEA:15197"/>
        <dbReference type="Rhea" id="RHEA-COMP:12418"/>
        <dbReference type="Rhea" id="RHEA-COMP:12419"/>
        <dbReference type="ChEBI" id="CHEBI:15378"/>
        <dbReference type="ChEBI" id="CHEBI:57856"/>
        <dbReference type="ChEBI" id="CHEBI:59789"/>
        <dbReference type="ChEBI" id="CHEBI:90615"/>
        <dbReference type="ChEBI" id="CHEBI:90616"/>
        <dbReference type="EC" id="2.1.1.72"/>
    </reaction>
</comment>
<dbReference type="GO" id="GO:0009307">
    <property type="term" value="P:DNA restriction-modification system"/>
    <property type="evidence" value="ECO:0007669"/>
    <property type="project" value="UniProtKB-KW"/>
</dbReference>
<dbReference type="AlphaFoldDB" id="A0A369KTE5"/>
<keyword evidence="3 11" id="KW-0489">Methyltransferase</keyword>
<keyword evidence="6" id="KW-0680">Restriction system</keyword>
<dbReference type="GO" id="GO:0009007">
    <property type="term" value="F:site-specific DNA-methyltransferase (adenine-specific) activity"/>
    <property type="evidence" value="ECO:0007669"/>
    <property type="project" value="UniProtKB-EC"/>
</dbReference>
<reference evidence="11" key="1">
    <citation type="submission" date="2018-04" db="EMBL/GenBank/DDBJ databases">
        <title>Draft genome sequence of the Candidatus Spirobacillus cienkowskii, a pathogen of freshwater Daphnia species, reconstructed from hemolymph metagenomic reads.</title>
        <authorList>
            <person name="Bresciani L."/>
            <person name="Lemos L.N."/>
            <person name="Wale N."/>
            <person name="Lin J.Y."/>
            <person name="Fernandes G.R."/>
            <person name="Duffy M.A."/>
            <person name="Rodrigues J.M."/>
        </authorList>
    </citation>
    <scope>NUCLEOTIDE SEQUENCE [LARGE SCALE GENOMIC DNA]</scope>
    <source>
        <strain evidence="11">Binning01</strain>
    </source>
</reference>
<feature type="compositionally biased region" description="Basic and acidic residues" evidence="8">
    <location>
        <begin position="7"/>
        <end position="26"/>
    </location>
</feature>
<dbReference type="Proteomes" id="UP000253934">
    <property type="component" value="Unassembled WGS sequence"/>
</dbReference>
<keyword evidence="5" id="KW-0949">S-adenosyl-L-methionine</keyword>
<dbReference type="PROSITE" id="PS00092">
    <property type="entry name" value="N6_MTASE"/>
    <property type="match status" value="1"/>
</dbReference>
<dbReference type="Gene3D" id="3.40.50.150">
    <property type="entry name" value="Vaccinia Virus protein VP39"/>
    <property type="match status" value="1"/>
</dbReference>
<protein>
    <recommendedName>
        <fullName evidence="2">site-specific DNA-methyltransferase (adenine-specific)</fullName>
        <ecNumber evidence="2">2.1.1.72</ecNumber>
    </recommendedName>
</protein>
<dbReference type="InterPro" id="IPR022749">
    <property type="entry name" value="D12N6_MeTrfase_N"/>
</dbReference>
<sequence length="531" mass="60267">MPKIKKTPKEEKQKIKKTPKEPKENKSTTNLGFEEKLWQTADKLRAHMDAAVYKHVVLGLVFLKYVSDSFIERYNELLKEDDGFEEEKDAYSEKNVFWVPKNARWDNIKNNAKKPEIGKIIDDAMNAIEKENRTLKGVLQKDYARPDLDKRMLGELVDLISSIELGDKTSKQKDLLGRVYEYFLGKFASAEGKLGGQFYTPGCIVKLLVEMIEPLKGRIYDPCCGSGGMFVQSIKFLDAHGGKKGQLSIYGQESNPTTWKLCKMNLAIRGLEGDLGEMNADTFHNDQHRDLKADYILANPPFNISDWGGEMLKDDQRWRYGVPSAGNANYAWLQHMVHRLAPNGVAGIVLANGSLSSNQSSEGEIRKKMLEADIIDCIISLPGQLFYSTQIPASLWFISRNKKTAPNQKNRSGKVLFIDCRKMGIMTSRVNRELTDSEIKEVGRLYHAWRGEKECGTYQDKAGFCKSVTLDEIEKNGWVLTPGRYVGAEDVVDDEGSFEEKFNKLKNELIGMFKKTQCLAIQIENELNRLE</sequence>
<gene>
    <name evidence="11" type="ORF">DCC88_02890</name>
</gene>
<keyword evidence="4" id="KW-0808">Transferase</keyword>
<evidence type="ECO:0000259" key="10">
    <source>
        <dbReference type="Pfam" id="PF12161"/>
    </source>
</evidence>
<dbReference type="InterPro" id="IPR052916">
    <property type="entry name" value="Type-I_RE_MTase_Subunit"/>
</dbReference>
<feature type="domain" description="DNA methylase adenine-specific" evidence="9">
    <location>
        <begin position="172"/>
        <end position="492"/>
    </location>
</feature>
<dbReference type="InterPro" id="IPR003356">
    <property type="entry name" value="DNA_methylase_A-5"/>
</dbReference>
<evidence type="ECO:0000313" key="12">
    <source>
        <dbReference type="Proteomes" id="UP000253934"/>
    </source>
</evidence>
<dbReference type="Pfam" id="PF12161">
    <property type="entry name" value="HsdM_N"/>
    <property type="match status" value="1"/>
</dbReference>
<evidence type="ECO:0000256" key="5">
    <source>
        <dbReference type="ARBA" id="ARBA00022691"/>
    </source>
</evidence>
<dbReference type="InterPro" id="IPR029063">
    <property type="entry name" value="SAM-dependent_MTases_sf"/>
</dbReference>
<dbReference type="EC" id="2.1.1.72" evidence="2"/>
<dbReference type="REBASE" id="292748">
    <property type="entry name" value="M.Sci01ORF2890P"/>
</dbReference>
<evidence type="ECO:0000256" key="3">
    <source>
        <dbReference type="ARBA" id="ARBA00022603"/>
    </source>
</evidence>
<dbReference type="PANTHER" id="PTHR42998:SF1">
    <property type="entry name" value="TYPE I RESTRICTION ENZYME HINDI METHYLASE SUBUNIT"/>
    <property type="match status" value="1"/>
</dbReference>
<dbReference type="PRINTS" id="PR00507">
    <property type="entry name" value="N12N6MTFRASE"/>
</dbReference>
<dbReference type="Pfam" id="PF02384">
    <property type="entry name" value="N6_Mtase"/>
    <property type="match status" value="1"/>
</dbReference>